<evidence type="ECO:0000256" key="3">
    <source>
        <dbReference type="ARBA" id="ARBA00023082"/>
    </source>
</evidence>
<evidence type="ECO:0000256" key="1">
    <source>
        <dbReference type="ARBA" id="ARBA00010641"/>
    </source>
</evidence>
<dbReference type="PANTHER" id="PTHR47756:SF2">
    <property type="entry name" value="BLL6612 PROTEIN"/>
    <property type="match status" value="1"/>
</dbReference>
<feature type="domain" description="DUF6596" evidence="8">
    <location>
        <begin position="198"/>
        <end position="298"/>
    </location>
</feature>
<dbReference type="Proteomes" id="UP000326852">
    <property type="component" value="Unassembled WGS sequence"/>
</dbReference>
<dbReference type="AlphaFoldDB" id="A0A5N6MQM0"/>
<evidence type="ECO:0000259" key="8">
    <source>
        <dbReference type="Pfam" id="PF20239"/>
    </source>
</evidence>
<protein>
    <submittedName>
        <fullName evidence="9">RNA polymerase subunit sigma-24</fullName>
    </submittedName>
</protein>
<dbReference type="SUPFAM" id="SSF88659">
    <property type="entry name" value="Sigma3 and sigma4 domains of RNA polymerase sigma factors"/>
    <property type="match status" value="1"/>
</dbReference>
<dbReference type="Gene3D" id="1.10.1740.10">
    <property type="match status" value="1"/>
</dbReference>
<feature type="region of interest" description="Disordered" evidence="5">
    <location>
        <begin position="1"/>
        <end position="20"/>
    </location>
</feature>
<dbReference type="Pfam" id="PF04542">
    <property type="entry name" value="Sigma70_r2"/>
    <property type="match status" value="1"/>
</dbReference>
<dbReference type="Pfam" id="PF08281">
    <property type="entry name" value="Sigma70_r4_2"/>
    <property type="match status" value="1"/>
</dbReference>
<comment type="caution">
    <text evidence="9">The sequence shown here is derived from an EMBL/GenBank/DDBJ whole genome shotgun (WGS) entry which is preliminary data.</text>
</comment>
<dbReference type="SUPFAM" id="SSF88946">
    <property type="entry name" value="Sigma2 domain of RNA polymerase sigma factors"/>
    <property type="match status" value="1"/>
</dbReference>
<dbReference type="Pfam" id="PF20239">
    <property type="entry name" value="DUF6596"/>
    <property type="match status" value="1"/>
</dbReference>
<evidence type="ECO:0000256" key="5">
    <source>
        <dbReference type="SAM" id="MobiDB-lite"/>
    </source>
</evidence>
<dbReference type="InterPro" id="IPR013325">
    <property type="entry name" value="RNA_pol_sigma_r2"/>
</dbReference>
<name>A0A5N6MQM0_9MICC</name>
<dbReference type="InterPro" id="IPR036388">
    <property type="entry name" value="WH-like_DNA-bd_sf"/>
</dbReference>
<evidence type="ECO:0000256" key="2">
    <source>
        <dbReference type="ARBA" id="ARBA00023015"/>
    </source>
</evidence>
<evidence type="ECO:0000313" key="10">
    <source>
        <dbReference type="Proteomes" id="UP000326852"/>
    </source>
</evidence>
<dbReference type="InterPro" id="IPR013324">
    <property type="entry name" value="RNA_pol_sigma_r3/r4-like"/>
</dbReference>
<evidence type="ECO:0000259" key="6">
    <source>
        <dbReference type="Pfam" id="PF04542"/>
    </source>
</evidence>
<dbReference type="GO" id="GO:0006352">
    <property type="term" value="P:DNA-templated transcription initiation"/>
    <property type="evidence" value="ECO:0007669"/>
    <property type="project" value="InterPro"/>
</dbReference>
<evidence type="ECO:0000313" key="9">
    <source>
        <dbReference type="EMBL" id="KAD3720711.1"/>
    </source>
</evidence>
<dbReference type="Gene3D" id="1.10.10.10">
    <property type="entry name" value="Winged helix-like DNA-binding domain superfamily/Winged helix DNA-binding domain"/>
    <property type="match status" value="1"/>
</dbReference>
<feature type="domain" description="RNA polymerase sigma-70 region 2" evidence="6">
    <location>
        <begin position="38"/>
        <end position="98"/>
    </location>
</feature>
<dbReference type="EMBL" id="VTFX01000003">
    <property type="protein sequence ID" value="KAD3720711.1"/>
    <property type="molecule type" value="Genomic_DNA"/>
</dbReference>
<dbReference type="PANTHER" id="PTHR47756">
    <property type="entry name" value="BLL6612 PROTEIN-RELATED"/>
    <property type="match status" value="1"/>
</dbReference>
<keyword evidence="10" id="KW-1185">Reference proteome</keyword>
<keyword evidence="2" id="KW-0805">Transcription regulation</keyword>
<evidence type="ECO:0000256" key="4">
    <source>
        <dbReference type="ARBA" id="ARBA00023163"/>
    </source>
</evidence>
<dbReference type="InterPro" id="IPR046531">
    <property type="entry name" value="DUF6596"/>
</dbReference>
<gene>
    <name evidence="9" type="ORF">GD627_07900</name>
</gene>
<evidence type="ECO:0000259" key="7">
    <source>
        <dbReference type="Pfam" id="PF08281"/>
    </source>
</evidence>
<reference evidence="9 10" key="1">
    <citation type="submission" date="2019-08" db="EMBL/GenBank/DDBJ databases">
        <title>Arthrobacter sp. nov., isolated from plateau pika and Tibetan wild ass.</title>
        <authorList>
            <person name="Ge Y."/>
        </authorList>
    </citation>
    <scope>NUCLEOTIDE SEQUENCE [LARGE SCALE GENOMIC DNA]</scope>
    <source>
        <strain evidence="9 10">785</strain>
    </source>
</reference>
<dbReference type="RefSeq" id="WP_152272042.1">
    <property type="nucleotide sequence ID" value="NZ_VTFX01000003.1"/>
</dbReference>
<sequence>MAQGRGEAAHGTPVAPDPGQAAAIRRRLDALWRIEGARIVASLARATGDMGLAEDAAQDALAEALLQWGIRGIPRNPGAWITTAARRRAIDRWRREHRLAERYAQQARGLQDAAAPEWDPLPDDVLRLLFTACHPVLSTEAQTALTLRVVGSLTAEEIARLFLVPVATMQQRILRARKTLAAARVPFEAPEPNEWGPRLRGVMHVVYLMFTEGYAVTGGEAWMRLDLANEALRIGRILAGLVPTVPEAHALVALMEFSASRFAARTGPGGKPVLLPDQDRTRWDRAQIERGRASLARADALAAAAGRSRGSYALQAAIAQCHATARRADETDWPAIAVLYEALGRVSPGPVVELNRAVAVSMATGPEAALAIVNRLGDEGALRGSHLLPSVRGELLARLGRTKEAREEFAAAAALAKNRRERDVLEHRAGSVWNGSRHTR</sequence>
<keyword evidence="3" id="KW-0731">Sigma factor</keyword>
<dbReference type="InterPro" id="IPR007627">
    <property type="entry name" value="RNA_pol_sigma70_r2"/>
</dbReference>
<dbReference type="GO" id="GO:0016987">
    <property type="term" value="F:sigma factor activity"/>
    <property type="evidence" value="ECO:0007669"/>
    <property type="project" value="UniProtKB-KW"/>
</dbReference>
<feature type="domain" description="RNA polymerase sigma factor 70 region 4 type 2" evidence="7">
    <location>
        <begin position="129"/>
        <end position="180"/>
    </location>
</feature>
<dbReference type="GO" id="GO:0003677">
    <property type="term" value="F:DNA binding"/>
    <property type="evidence" value="ECO:0007669"/>
    <property type="project" value="InterPro"/>
</dbReference>
<dbReference type="InterPro" id="IPR013249">
    <property type="entry name" value="RNA_pol_sigma70_r4_t2"/>
</dbReference>
<organism evidence="9 10">
    <name type="scientific">Arthrobacter yangruifuii</name>
    <dbReference type="NCBI Taxonomy" id="2606616"/>
    <lineage>
        <taxon>Bacteria</taxon>
        <taxon>Bacillati</taxon>
        <taxon>Actinomycetota</taxon>
        <taxon>Actinomycetes</taxon>
        <taxon>Micrococcales</taxon>
        <taxon>Micrococcaceae</taxon>
        <taxon>Arthrobacter</taxon>
    </lineage>
</organism>
<keyword evidence="4" id="KW-0804">Transcription</keyword>
<accession>A0A5N6MQM0</accession>
<proteinExistence type="inferred from homology"/>
<comment type="similarity">
    <text evidence="1">Belongs to the sigma-70 factor family. ECF subfamily.</text>
</comment>